<accession>A0A2K9NND1</accession>
<dbReference type="InterPro" id="IPR050135">
    <property type="entry name" value="dGTPase-like"/>
</dbReference>
<sequence>MEIRDPVHGSIHILDEEIPIIRDDFFQRLRNIKQLGFSEYVFPGATHTRFIHSIGVMNIANSAFDRLFKHRLQDKNIQRLKETFKLACLLHDVGHAPLSHSTETVMPKLSELNIPKDFLSLKDQKNDRQATHEDYTIKSIVDSSFAGSFSLVEKKFGLERKHIADLITGHTSDPDYFKVDGINYFPVLSQLVSSELDCDRMDYLLRDSYFCGVSYGSYDLDWMLDNLEVCVENDMAYLGINERAVVTFDDFLLSRYHMFIMVYFHYRAVCLEQLLFKYFRTSPSEYVIPASIEEYIEHDDQFLMKVLRKSKNKYAEAVVKNQVPQKIFESFNDNQEKKLTEILNYLAQENIEFIRSSSSGRLSKYYVDETSISKYPMKVVRKLFGSDQKITFDINEATDLFTKFAKSHAVNRLHCDFETLTPVQQKRILELIHAR</sequence>
<dbReference type="InterPro" id="IPR006674">
    <property type="entry name" value="HD_domain"/>
</dbReference>
<dbReference type="RefSeq" id="WP_102242297.1">
    <property type="nucleotide sequence ID" value="NZ_CP025704.1"/>
</dbReference>
<name>A0A2K9NND1_BACTC</name>
<evidence type="ECO:0000313" key="1">
    <source>
        <dbReference type="EMBL" id="AUN97002.1"/>
    </source>
</evidence>
<dbReference type="SUPFAM" id="SSF109604">
    <property type="entry name" value="HD-domain/PDEase-like"/>
    <property type="match status" value="1"/>
</dbReference>
<dbReference type="GO" id="GO:0006203">
    <property type="term" value="P:dGTP catabolic process"/>
    <property type="evidence" value="ECO:0007669"/>
    <property type="project" value="TreeGrafter"/>
</dbReference>
<keyword evidence="1" id="KW-0378">Hydrolase</keyword>
<dbReference type="CDD" id="cd00077">
    <property type="entry name" value="HDc"/>
    <property type="match status" value="1"/>
</dbReference>
<dbReference type="InterPro" id="IPR003607">
    <property type="entry name" value="HD/PDEase_dom"/>
</dbReference>
<dbReference type="Proteomes" id="UP000235584">
    <property type="component" value="Chromosome"/>
</dbReference>
<proteinExistence type="predicted"/>
<dbReference type="AlphaFoldDB" id="A0A2K9NND1"/>
<dbReference type="GO" id="GO:0008832">
    <property type="term" value="F:dGTPase activity"/>
    <property type="evidence" value="ECO:0007669"/>
    <property type="project" value="TreeGrafter"/>
</dbReference>
<evidence type="ECO:0000313" key="2">
    <source>
        <dbReference type="Proteomes" id="UP000235584"/>
    </source>
</evidence>
<dbReference type="Pfam" id="PF01966">
    <property type="entry name" value="HD"/>
    <property type="match status" value="1"/>
</dbReference>
<dbReference type="OrthoDB" id="5288044at2"/>
<keyword evidence="2" id="KW-1185">Reference proteome</keyword>
<gene>
    <name evidence="1" type="ORF">C0V70_02550</name>
</gene>
<dbReference type="KEGG" id="bsto:C0V70_02550"/>
<dbReference type="Gene3D" id="1.10.3210.10">
    <property type="entry name" value="Hypothetical protein af1432"/>
    <property type="match status" value="1"/>
</dbReference>
<dbReference type="PANTHER" id="PTHR11373:SF4">
    <property type="entry name" value="DEOXYNUCLEOSIDE TRIPHOSPHATE TRIPHOSPHOHYDROLASE SAMHD1"/>
    <property type="match status" value="1"/>
</dbReference>
<dbReference type="SMART" id="SM00471">
    <property type="entry name" value="HDc"/>
    <property type="match status" value="1"/>
</dbReference>
<protein>
    <submittedName>
        <fullName evidence="1">Hydrolase</fullName>
    </submittedName>
</protein>
<reference evidence="1 2" key="1">
    <citation type="submission" date="2018-01" db="EMBL/GenBank/DDBJ databases">
        <title>Complete genome sequence of Bacteriovorax stolpii DSM12778.</title>
        <authorList>
            <person name="Tang B."/>
            <person name="Chang J."/>
        </authorList>
    </citation>
    <scope>NUCLEOTIDE SEQUENCE [LARGE SCALE GENOMIC DNA]</scope>
    <source>
        <strain evidence="1 2">DSM 12778</strain>
    </source>
</reference>
<dbReference type="PANTHER" id="PTHR11373">
    <property type="entry name" value="DEOXYNUCLEOSIDE TRIPHOSPHATE TRIPHOSPHOHYDROLASE"/>
    <property type="match status" value="1"/>
</dbReference>
<organism evidence="1 2">
    <name type="scientific">Bacteriovorax stolpii</name>
    <name type="common">Bdellovibrio stolpii</name>
    <dbReference type="NCBI Taxonomy" id="960"/>
    <lineage>
        <taxon>Bacteria</taxon>
        <taxon>Pseudomonadati</taxon>
        <taxon>Bdellovibrionota</taxon>
        <taxon>Bacteriovoracia</taxon>
        <taxon>Bacteriovoracales</taxon>
        <taxon>Bacteriovoracaceae</taxon>
        <taxon>Bacteriovorax</taxon>
    </lineage>
</organism>
<dbReference type="EMBL" id="CP025704">
    <property type="protein sequence ID" value="AUN97002.1"/>
    <property type="molecule type" value="Genomic_DNA"/>
</dbReference>